<dbReference type="GO" id="GO:0016020">
    <property type="term" value="C:membrane"/>
    <property type="evidence" value="ECO:0007669"/>
    <property type="project" value="TreeGrafter"/>
</dbReference>
<dbReference type="AlphaFoldDB" id="A0A6H2H495"/>
<accession>A0A6H2H495</accession>
<keyword evidence="3" id="KW-1185">Reference proteome</keyword>
<dbReference type="SMART" id="SM01065">
    <property type="entry name" value="CBM_2"/>
    <property type="match status" value="1"/>
</dbReference>
<evidence type="ECO:0000313" key="3">
    <source>
        <dbReference type="Proteomes" id="UP000502136"/>
    </source>
</evidence>
<dbReference type="Gene3D" id="2.60.40.10">
    <property type="entry name" value="Immunoglobulins"/>
    <property type="match status" value="1"/>
</dbReference>
<dbReference type="PANTHER" id="PTHR15048">
    <property type="entry name" value="STARCH-BINDING DOMAIN-CONTAINING PROTEIN 1"/>
    <property type="match status" value="1"/>
</dbReference>
<organism evidence="2 3">
    <name type="scientific">Paenibacillus albicereus</name>
    <dbReference type="NCBI Taxonomy" id="2726185"/>
    <lineage>
        <taxon>Bacteria</taxon>
        <taxon>Bacillati</taxon>
        <taxon>Bacillota</taxon>
        <taxon>Bacilli</taxon>
        <taxon>Bacillales</taxon>
        <taxon>Paenibacillaceae</taxon>
        <taxon>Paenibacillus</taxon>
    </lineage>
</organism>
<dbReference type="SUPFAM" id="SSF49452">
    <property type="entry name" value="Starch-binding domain-like"/>
    <property type="match status" value="1"/>
</dbReference>
<dbReference type="InterPro" id="IPR013784">
    <property type="entry name" value="Carb-bd-like_fold"/>
</dbReference>
<dbReference type="InterPro" id="IPR013783">
    <property type="entry name" value="Ig-like_fold"/>
</dbReference>
<reference evidence="2 3" key="1">
    <citation type="submission" date="2020-04" db="EMBL/GenBank/DDBJ databases">
        <title>Novel Paenibacillus strain UniB2 isolated from commercial digestive syrup.</title>
        <authorList>
            <person name="Thorat V."/>
            <person name="Kirdat K."/>
            <person name="Tiwarekar B."/>
            <person name="Yadav A."/>
        </authorList>
    </citation>
    <scope>NUCLEOTIDE SEQUENCE [LARGE SCALE GENOMIC DNA]</scope>
    <source>
        <strain evidence="2 3">UniB2</strain>
    </source>
</reference>
<dbReference type="InterPro" id="IPR002044">
    <property type="entry name" value="CBM20"/>
</dbReference>
<evidence type="ECO:0000313" key="2">
    <source>
        <dbReference type="EMBL" id="QJC54500.1"/>
    </source>
</evidence>
<dbReference type="Proteomes" id="UP000502136">
    <property type="component" value="Chromosome"/>
</dbReference>
<name>A0A6H2H495_9BACL</name>
<dbReference type="Pfam" id="PF00686">
    <property type="entry name" value="CBM_20"/>
    <property type="match status" value="1"/>
</dbReference>
<dbReference type="PANTHER" id="PTHR15048:SF0">
    <property type="entry name" value="STARCH-BINDING DOMAIN-CONTAINING PROTEIN 1"/>
    <property type="match status" value="1"/>
</dbReference>
<dbReference type="KEGG" id="palr:HGI30_20160"/>
<feature type="domain" description="CBM20" evidence="1">
    <location>
        <begin position="1"/>
        <end position="84"/>
    </location>
</feature>
<dbReference type="GO" id="GO:2001070">
    <property type="term" value="F:starch binding"/>
    <property type="evidence" value="ECO:0007669"/>
    <property type="project" value="InterPro"/>
</dbReference>
<protein>
    <recommendedName>
        <fullName evidence="1">CBM20 domain-containing protein</fullName>
    </recommendedName>
</protein>
<dbReference type="PROSITE" id="PS51166">
    <property type="entry name" value="CBM20"/>
    <property type="match status" value="1"/>
</dbReference>
<evidence type="ECO:0000259" key="1">
    <source>
        <dbReference type="PROSITE" id="PS51166"/>
    </source>
</evidence>
<dbReference type="EMBL" id="CP051428">
    <property type="protein sequence ID" value="QJC54500.1"/>
    <property type="molecule type" value="Genomic_DNA"/>
</dbReference>
<proteinExistence type="predicted"/>
<sequence>MGQNVFIAGSIPELGSWDAAKAVGPGSSAAYPTWTVTARLPVGASIQFKAIKKDGAGAAVWESGANRTYTVSASNPTVSFSFRL</sequence>
<gene>
    <name evidence="2" type="ORF">HGI30_20160</name>
</gene>